<accession>A0A2X3L011</accession>
<dbReference type="AlphaFoldDB" id="A0A2X3L011"/>
<gene>
    <name evidence="2" type="ORF">NCTC12120_05234</name>
</gene>
<evidence type="ECO:0000259" key="1">
    <source>
        <dbReference type="Pfam" id="PF13610"/>
    </source>
</evidence>
<evidence type="ECO:0000313" key="3">
    <source>
        <dbReference type="Proteomes" id="UP000251197"/>
    </source>
</evidence>
<reference evidence="2 3" key="1">
    <citation type="submission" date="2018-06" db="EMBL/GenBank/DDBJ databases">
        <authorList>
            <consortium name="Pathogen Informatics"/>
            <person name="Doyle S."/>
        </authorList>
    </citation>
    <scope>NUCLEOTIDE SEQUENCE [LARGE SCALE GENOMIC DNA]</scope>
    <source>
        <strain evidence="2 3">NCTC12120</strain>
    </source>
</reference>
<dbReference type="Proteomes" id="UP000251197">
    <property type="component" value="Unassembled WGS sequence"/>
</dbReference>
<name>A0A2X3L011_9ENTR</name>
<proteinExistence type="predicted"/>
<dbReference type="Pfam" id="PF13610">
    <property type="entry name" value="DDE_Tnp_IS240"/>
    <property type="match status" value="1"/>
</dbReference>
<dbReference type="EMBL" id="UAVU01000009">
    <property type="protein sequence ID" value="SQC92049.1"/>
    <property type="molecule type" value="Genomic_DNA"/>
</dbReference>
<feature type="domain" description="DDE" evidence="1">
    <location>
        <begin position="9"/>
        <end position="91"/>
    </location>
</feature>
<sequence>MINNVKRRQFPRYINTDETSTNGHTLELLKREGQYPPDVKHRQIITRNNVIECNHGKWKRIISVMLGFKSMETDYATIKGIEVMRALRKGQAPAFYYSDPPTDLPGKQPRQ</sequence>
<organism evidence="2 3">
    <name type="scientific">Cedecea neteri</name>
    <dbReference type="NCBI Taxonomy" id="158822"/>
    <lineage>
        <taxon>Bacteria</taxon>
        <taxon>Pseudomonadati</taxon>
        <taxon>Pseudomonadota</taxon>
        <taxon>Gammaproteobacteria</taxon>
        <taxon>Enterobacterales</taxon>
        <taxon>Enterobacteriaceae</taxon>
        <taxon>Cedecea</taxon>
    </lineage>
</organism>
<evidence type="ECO:0000313" key="2">
    <source>
        <dbReference type="EMBL" id="SQC92049.1"/>
    </source>
</evidence>
<dbReference type="InterPro" id="IPR032874">
    <property type="entry name" value="DDE_dom"/>
</dbReference>
<protein>
    <recommendedName>
        <fullName evidence="1">DDE domain-containing protein</fullName>
    </recommendedName>
</protein>